<keyword evidence="4" id="KW-0560">Oxidoreductase</keyword>
<protein>
    <submittedName>
        <fullName evidence="6">Fatty alcohol oxidase</fullName>
    </submittedName>
</protein>
<accession>M3HRT6</accession>
<evidence type="ECO:0000256" key="2">
    <source>
        <dbReference type="ARBA" id="ARBA00022630"/>
    </source>
</evidence>
<dbReference type="HOGENOM" id="CLU_1116428_0_0_1"/>
<dbReference type="AlphaFoldDB" id="M3HRT6"/>
<comment type="similarity">
    <text evidence="1">Belongs to the GMC oxidoreductase family.</text>
</comment>
<dbReference type="GO" id="GO:0016614">
    <property type="term" value="F:oxidoreductase activity, acting on CH-OH group of donors"/>
    <property type="evidence" value="ECO:0007669"/>
    <property type="project" value="InterPro"/>
</dbReference>
<dbReference type="Pfam" id="PF05199">
    <property type="entry name" value="GMC_oxred_C"/>
    <property type="match status" value="1"/>
</dbReference>
<dbReference type="STRING" id="1245528.M3HRT6"/>
<evidence type="ECO:0000313" key="6">
    <source>
        <dbReference type="EMBL" id="EMG50257.1"/>
    </source>
</evidence>
<dbReference type="Proteomes" id="UP000011777">
    <property type="component" value="Unassembled WGS sequence"/>
</dbReference>
<feature type="non-terminal residue" evidence="6">
    <location>
        <position position="1"/>
    </location>
</feature>
<keyword evidence="2" id="KW-0285">Flavoprotein</keyword>
<evidence type="ECO:0000256" key="4">
    <source>
        <dbReference type="ARBA" id="ARBA00023002"/>
    </source>
</evidence>
<feature type="domain" description="Glucose-methanol-choline oxidoreductase C-terminal" evidence="5">
    <location>
        <begin position="62"/>
        <end position="212"/>
    </location>
</feature>
<gene>
    <name evidence="6" type="ORF">G210_4710</name>
</gene>
<keyword evidence="3" id="KW-0274">FAD</keyword>
<dbReference type="PANTHER" id="PTHR46056">
    <property type="entry name" value="LONG-CHAIN-ALCOHOL OXIDASE"/>
    <property type="match status" value="1"/>
</dbReference>
<proteinExistence type="inferred from homology"/>
<dbReference type="PANTHER" id="PTHR46056:SF12">
    <property type="entry name" value="LONG-CHAIN-ALCOHOL OXIDASE"/>
    <property type="match status" value="1"/>
</dbReference>
<keyword evidence="7" id="KW-1185">Reference proteome</keyword>
<dbReference type="EMBL" id="AOGT01000323">
    <property type="protein sequence ID" value="EMG50257.1"/>
    <property type="molecule type" value="Genomic_DNA"/>
</dbReference>
<dbReference type="eggNOG" id="ENOG502QSD8">
    <property type="taxonomic scope" value="Eukaryota"/>
</dbReference>
<evidence type="ECO:0000313" key="7">
    <source>
        <dbReference type="Proteomes" id="UP000011777"/>
    </source>
</evidence>
<dbReference type="Gene3D" id="3.30.410.10">
    <property type="entry name" value="Cholesterol Oxidase, domain 2"/>
    <property type="match status" value="1"/>
</dbReference>
<dbReference type="OMA" id="HCERIAR"/>
<dbReference type="SUPFAM" id="SSF51905">
    <property type="entry name" value="FAD/NAD(P)-binding domain"/>
    <property type="match status" value="1"/>
</dbReference>
<organism evidence="6 7">
    <name type="scientific">Candida maltosa (strain Xu316)</name>
    <name type="common">Yeast</name>
    <dbReference type="NCBI Taxonomy" id="1245528"/>
    <lineage>
        <taxon>Eukaryota</taxon>
        <taxon>Fungi</taxon>
        <taxon>Dikarya</taxon>
        <taxon>Ascomycota</taxon>
        <taxon>Saccharomycotina</taxon>
        <taxon>Pichiomycetes</taxon>
        <taxon>Debaryomycetaceae</taxon>
        <taxon>Candida/Lodderomyces clade</taxon>
        <taxon>Candida</taxon>
    </lineage>
</organism>
<dbReference type="Gene3D" id="3.50.50.60">
    <property type="entry name" value="FAD/NAD(P)-binding domain"/>
    <property type="match status" value="1"/>
</dbReference>
<evidence type="ECO:0000259" key="5">
    <source>
        <dbReference type="Pfam" id="PF05199"/>
    </source>
</evidence>
<evidence type="ECO:0000256" key="1">
    <source>
        <dbReference type="ARBA" id="ARBA00010790"/>
    </source>
</evidence>
<dbReference type="OrthoDB" id="269227at2759"/>
<reference evidence="6 7" key="1">
    <citation type="submission" date="2013-02" db="EMBL/GenBank/DDBJ databases">
        <title>Genome sequence of Candida maltosa Xu316, a potential industrial strain for xylitol and ethanol production.</title>
        <authorList>
            <person name="Yu J."/>
            <person name="Wang Q."/>
            <person name="Geng X."/>
            <person name="Bao W."/>
            <person name="He P."/>
            <person name="Cai J."/>
        </authorList>
    </citation>
    <scope>NUCLEOTIDE SEQUENCE [LARGE SCALE GENOMIC DNA]</scope>
    <source>
        <strain evidence="7">Xu316</strain>
    </source>
</reference>
<dbReference type="InterPro" id="IPR007867">
    <property type="entry name" value="GMC_OxRtase_C"/>
</dbReference>
<evidence type="ECO:0000256" key="3">
    <source>
        <dbReference type="ARBA" id="ARBA00022827"/>
    </source>
</evidence>
<name>M3HRT6_CANMX</name>
<comment type="caution">
    <text evidence="6">The sequence shown here is derived from an EMBL/GenBank/DDBJ whole genome shotgun (WGS) entry which is preliminary data.</text>
</comment>
<sequence length="229" mass="25223">MTSVCTEVDDLDGKAHGAKIETLLNTPFMHAALLPWTGSDETRRNLLRYNNMVAMLLITRDTSSGSVRADPKKPEALYVDYTVNNFDKNALLQAFLITADMLYIQGAKRILSPQSWVPIFESELPKDQRSITDKDYVDWRAKVAKIPLDTYGTPYGSAHQMSSCRMSGKGPRYGAVDTDGRLFECSNVYVADASVLPTASGANPMISTMTVARHIALGLADSLKDKPKL</sequence>
<dbReference type="InterPro" id="IPR036188">
    <property type="entry name" value="FAD/NAD-bd_sf"/>
</dbReference>